<dbReference type="eggNOG" id="COG1366">
    <property type="taxonomic scope" value="Bacteria"/>
</dbReference>
<keyword evidence="5" id="KW-1185">Reference proteome</keyword>
<gene>
    <name evidence="4" type="ordered locus">Caci_3990</name>
</gene>
<accession>C7QEU6</accession>
<dbReference type="PANTHER" id="PTHR33495:SF2">
    <property type="entry name" value="ANTI-SIGMA FACTOR ANTAGONIST TM_1081-RELATED"/>
    <property type="match status" value="1"/>
</dbReference>
<name>C7QEU6_CATAD</name>
<dbReference type="OrthoDB" id="3475606at2"/>
<dbReference type="GO" id="GO:0043856">
    <property type="term" value="F:anti-sigma factor antagonist activity"/>
    <property type="evidence" value="ECO:0007669"/>
    <property type="project" value="InterPro"/>
</dbReference>
<dbReference type="PANTHER" id="PTHR33495">
    <property type="entry name" value="ANTI-SIGMA FACTOR ANTAGONIST TM_1081-RELATED-RELATED"/>
    <property type="match status" value="1"/>
</dbReference>
<dbReference type="AlphaFoldDB" id="C7QEU6"/>
<organism evidence="4 5">
    <name type="scientific">Catenulispora acidiphila (strain DSM 44928 / JCM 14897 / NBRC 102108 / NRRL B-24433 / ID139908)</name>
    <dbReference type="NCBI Taxonomy" id="479433"/>
    <lineage>
        <taxon>Bacteria</taxon>
        <taxon>Bacillati</taxon>
        <taxon>Actinomycetota</taxon>
        <taxon>Actinomycetes</taxon>
        <taxon>Catenulisporales</taxon>
        <taxon>Catenulisporaceae</taxon>
        <taxon>Catenulispora</taxon>
    </lineage>
</organism>
<dbReference type="InterPro" id="IPR003658">
    <property type="entry name" value="Anti-sigma_ant"/>
</dbReference>
<evidence type="ECO:0000256" key="2">
    <source>
        <dbReference type="RuleBase" id="RU003749"/>
    </source>
</evidence>
<sequence>MTLLRIDLSITERGPRLTLAGELDFHTAPEAREALRLLTLKQGGYLVLDLGDVAFFDSSGVATLVHAYRLATQAGATLELVRIPPKIARVLRMVGVYDLLNASGPTAVTAPADEQTT</sequence>
<dbReference type="STRING" id="479433.Caci_3990"/>
<comment type="similarity">
    <text evidence="1 2">Belongs to the anti-sigma-factor antagonist family.</text>
</comment>
<evidence type="ECO:0000313" key="4">
    <source>
        <dbReference type="EMBL" id="ACU72866.1"/>
    </source>
</evidence>
<feature type="domain" description="STAS" evidence="3">
    <location>
        <begin position="17"/>
        <end position="117"/>
    </location>
</feature>
<dbReference type="Pfam" id="PF13466">
    <property type="entry name" value="STAS_2"/>
    <property type="match status" value="1"/>
</dbReference>
<dbReference type="InterPro" id="IPR002645">
    <property type="entry name" value="STAS_dom"/>
</dbReference>
<dbReference type="Proteomes" id="UP000000851">
    <property type="component" value="Chromosome"/>
</dbReference>
<dbReference type="SUPFAM" id="SSF52091">
    <property type="entry name" value="SpoIIaa-like"/>
    <property type="match status" value="1"/>
</dbReference>
<reference evidence="4 5" key="1">
    <citation type="journal article" date="2009" name="Stand. Genomic Sci.">
        <title>Complete genome sequence of Catenulispora acidiphila type strain (ID 139908).</title>
        <authorList>
            <person name="Copeland A."/>
            <person name="Lapidus A."/>
            <person name="Glavina Del Rio T."/>
            <person name="Nolan M."/>
            <person name="Lucas S."/>
            <person name="Chen F."/>
            <person name="Tice H."/>
            <person name="Cheng J.F."/>
            <person name="Bruce D."/>
            <person name="Goodwin L."/>
            <person name="Pitluck S."/>
            <person name="Mikhailova N."/>
            <person name="Pati A."/>
            <person name="Ivanova N."/>
            <person name="Mavromatis K."/>
            <person name="Chen A."/>
            <person name="Palaniappan K."/>
            <person name="Chain P."/>
            <person name="Land M."/>
            <person name="Hauser L."/>
            <person name="Chang Y.J."/>
            <person name="Jeffries C.D."/>
            <person name="Chertkov O."/>
            <person name="Brettin T."/>
            <person name="Detter J.C."/>
            <person name="Han C."/>
            <person name="Ali Z."/>
            <person name="Tindall B.J."/>
            <person name="Goker M."/>
            <person name="Bristow J."/>
            <person name="Eisen J.A."/>
            <person name="Markowitz V."/>
            <person name="Hugenholtz P."/>
            <person name="Kyrpides N.C."/>
            <person name="Klenk H.P."/>
        </authorList>
    </citation>
    <scope>NUCLEOTIDE SEQUENCE [LARGE SCALE GENOMIC DNA]</scope>
    <source>
        <strain evidence="5">DSM 44928 / JCM 14897 / NBRC 102108 / NRRL B-24433 / ID139908</strain>
    </source>
</reference>
<dbReference type="KEGG" id="cai:Caci_3990"/>
<dbReference type="InterPro" id="IPR036513">
    <property type="entry name" value="STAS_dom_sf"/>
</dbReference>
<dbReference type="NCBIfam" id="TIGR00377">
    <property type="entry name" value="ant_ant_sig"/>
    <property type="match status" value="1"/>
</dbReference>
<proteinExistence type="inferred from homology"/>
<dbReference type="PROSITE" id="PS50801">
    <property type="entry name" value="STAS"/>
    <property type="match status" value="1"/>
</dbReference>
<evidence type="ECO:0000259" key="3">
    <source>
        <dbReference type="PROSITE" id="PS50801"/>
    </source>
</evidence>
<dbReference type="Gene3D" id="3.30.750.24">
    <property type="entry name" value="STAS domain"/>
    <property type="match status" value="1"/>
</dbReference>
<dbReference type="CDD" id="cd07043">
    <property type="entry name" value="STAS_anti-anti-sigma_factors"/>
    <property type="match status" value="1"/>
</dbReference>
<protein>
    <recommendedName>
        <fullName evidence="2">Anti-sigma factor antagonist</fullName>
    </recommendedName>
</protein>
<evidence type="ECO:0000256" key="1">
    <source>
        <dbReference type="ARBA" id="ARBA00009013"/>
    </source>
</evidence>
<dbReference type="InParanoid" id="C7QEU6"/>
<dbReference type="InterPro" id="IPR058548">
    <property type="entry name" value="MlaB-like_STAS"/>
</dbReference>
<evidence type="ECO:0000313" key="5">
    <source>
        <dbReference type="Proteomes" id="UP000000851"/>
    </source>
</evidence>
<dbReference type="EMBL" id="CP001700">
    <property type="protein sequence ID" value="ACU72866.1"/>
    <property type="molecule type" value="Genomic_DNA"/>
</dbReference>
<dbReference type="HOGENOM" id="CLU_115403_3_1_11"/>